<evidence type="ECO:0008006" key="3">
    <source>
        <dbReference type="Google" id="ProtNLM"/>
    </source>
</evidence>
<dbReference type="EMBL" id="FMAR01000015">
    <property type="protein sequence ID" value="SCC56558.1"/>
    <property type="molecule type" value="Genomic_DNA"/>
</dbReference>
<name>A0A1C4FKN4_9BACT</name>
<dbReference type="OrthoDB" id="1092914at2"/>
<protein>
    <recommendedName>
        <fullName evidence="3">DUF4843 domain-containing protein</fullName>
    </recommendedName>
</protein>
<sequence>MKRLYILYLLPLLLACNKEKMPPPSYEPGVFFYSTFTNQIAGGTDSTAIANVFTGQYSFYFSPQKTQDTFWFPIVRVMGAASDHDRTIDLEVTGGDGIAGTHYQLLPYIMPADSLTATLGIVLFKNALTDSTLHITLQFKPNADFPATALDSVLSGQYYYSNTFHLEATTKPIQPSYWSNVAIYMGKWSMVKYDFITTTLGKYLGVTDNPDDITNGYTDYLKVSNALTQYNLAHPGNPLRDENGKTVNLN</sequence>
<dbReference type="Proteomes" id="UP000242818">
    <property type="component" value="Unassembled WGS sequence"/>
</dbReference>
<dbReference type="STRING" id="1335309.GA0116948_11536"/>
<dbReference type="InterPro" id="IPR032299">
    <property type="entry name" value="DUF4843"/>
</dbReference>
<proteinExistence type="predicted"/>
<evidence type="ECO:0000313" key="2">
    <source>
        <dbReference type="Proteomes" id="UP000242818"/>
    </source>
</evidence>
<dbReference type="RefSeq" id="WP_089714526.1">
    <property type="nucleotide sequence ID" value="NZ_FMAR01000015.1"/>
</dbReference>
<evidence type="ECO:0000313" key="1">
    <source>
        <dbReference type="EMBL" id="SCC56558.1"/>
    </source>
</evidence>
<reference evidence="1 2" key="1">
    <citation type="submission" date="2016-08" db="EMBL/GenBank/DDBJ databases">
        <authorList>
            <person name="Seilhamer J.J."/>
        </authorList>
    </citation>
    <scope>NUCLEOTIDE SEQUENCE [LARGE SCALE GENOMIC DNA]</scope>
    <source>
        <strain evidence="1 2">A37T2</strain>
    </source>
</reference>
<dbReference type="Pfam" id="PF16132">
    <property type="entry name" value="DUF4843"/>
    <property type="match status" value="1"/>
</dbReference>
<accession>A0A1C4FKN4</accession>
<dbReference type="AlphaFoldDB" id="A0A1C4FKN4"/>
<organism evidence="1 2">
    <name type="scientific">Chitinophaga costaii</name>
    <dbReference type="NCBI Taxonomy" id="1335309"/>
    <lineage>
        <taxon>Bacteria</taxon>
        <taxon>Pseudomonadati</taxon>
        <taxon>Bacteroidota</taxon>
        <taxon>Chitinophagia</taxon>
        <taxon>Chitinophagales</taxon>
        <taxon>Chitinophagaceae</taxon>
        <taxon>Chitinophaga</taxon>
    </lineage>
</organism>
<dbReference type="PROSITE" id="PS51257">
    <property type="entry name" value="PROKAR_LIPOPROTEIN"/>
    <property type="match status" value="1"/>
</dbReference>
<keyword evidence="2" id="KW-1185">Reference proteome</keyword>
<gene>
    <name evidence="1" type="ORF">GA0116948_11536</name>
</gene>